<feature type="compositionally biased region" description="Low complexity" evidence="6">
    <location>
        <begin position="812"/>
        <end position="847"/>
    </location>
</feature>
<comment type="caution">
    <text evidence="9">The sequence shown here is derived from an EMBL/GenBank/DDBJ whole genome shotgun (WGS) entry which is preliminary data.</text>
</comment>
<sequence>MANENKAGKNDTVGLFLQAMVDREPGKRKVKPSKAALVDLAELDLGESSDDSDFNVDEAKLHDDDDLSINSDPDAPDDDDDDDDTDDGDDDDQDEDEDEMEAANLGSYNTGPKTLNVTQLLEQAKHKQALEAEKGLERPKILVCAVCLGDHSDDLNEIVTCDGCSVSVHEGCYGISDTVSVSSTVSSCSTEPWFCDACKAGVVDPPCELCPNLGYTIFKETEMGRWVHLVCALYIPGVAFSEVDKLSFPTLFEMPYSKWGAKTCILCEDERYSRTGVCIGCDAGMCRAYFHVTCAQREGLLSEVNHGEADQADPYYAHCKLHTDRELIRRRKRNWLALQLHMKQGEADKSGSSQETQDRIQRKLGRYRDKYLFNKNNRPTPWYPTQKMPRALSTSASLFRSLLHKTELMGLSTETQPLHAANVGDIRKKWHIPPAFNVEFISYYLDRTTRLAEMKERLDQLLSENSQLVQEETQLRIKCSDMESDCEILKSDNDMLLNKALELHDLLKGLAGRPLPLPPVVAALHNPPSPPLPTRPLPKGSLRGPIITKAAAKMMMADQTHLGHGGECWPPIPTDLIGSVSGGLSSLHRCRVCQRTQEQHLLIECDTCSHHYHLSCLDPPLTRMPKKTKQMGWQCSDCCKSSDSDKAPEVDTAAPRRLRRNIKEPAKFSPSIVSESKVNESLLDKSQACGSVASSTLVNTVSPAPGDNPPTHLYHPGVASPSTTTTTTTTTTAQPIDAAGKRKRTTDVKKASSSKKRRKSQGEGESCTAPDNTITTDKIPEGITPLSSDTQQGQTLDTRTGRVRKAGDVPISSCTMVSSSSSVTTATPLMTTTTTTGTPSTVSEVPSCVGKTRRSQVDSAPTSLSCQITQSSSTSSSLHRQKCPTSETGGESSPHTHTQPQQLSSPTRTRRQQQQQQQQTTTLSTDPPSSDPDPTSSQQQQQQQQQYHHTSYTSTDVGEVSTQRRSASSAIHLDTSVESLPSAASLHSPTSESFHSAEDDPTSPRKEKRHRDGSKKKKKDKDKELEGGRKRKKHHHRDKHNLGEMASEIVTPFRIKIKPLPPRPTDDNGSNTTSSTTTTTTTPSNHQVSTTTTTTTTHNKYQTVTPPAGYPPLPPGYTLTQPMAPPSTTPTTTTNTSTLQHSTHTPSTNHTSTVRSHSSSSGSSGSIGRRRSDPGDPQQFSKCDVCGETGGVTNTVACDECNKAYHFNCLEPPLKKSPKRRGYSWFCEDCDNAT</sequence>
<dbReference type="SUPFAM" id="SSF57903">
    <property type="entry name" value="FYVE/PHD zinc finger"/>
    <property type="match status" value="3"/>
</dbReference>
<feature type="compositionally biased region" description="Low complexity" evidence="6">
    <location>
        <begin position="1070"/>
        <end position="1107"/>
    </location>
</feature>
<accession>A0AAE1KWC1</accession>
<dbReference type="Pfam" id="PF00628">
    <property type="entry name" value="PHD"/>
    <property type="match status" value="3"/>
</dbReference>
<dbReference type="InterPro" id="IPR011011">
    <property type="entry name" value="Znf_FYVE_PHD"/>
</dbReference>
<protein>
    <recommendedName>
        <fullName evidence="11">PHD finger protein 14</fullName>
    </recommendedName>
</protein>
<dbReference type="PANTHER" id="PTHR13793">
    <property type="entry name" value="PHD FINGER PROTEINS"/>
    <property type="match status" value="1"/>
</dbReference>
<gene>
    <name evidence="9" type="ORF">Pcinc_009477</name>
</gene>
<dbReference type="PROSITE" id="PS01359">
    <property type="entry name" value="ZF_PHD_1"/>
    <property type="match status" value="3"/>
</dbReference>
<feature type="region of interest" description="Disordered" evidence="6">
    <location>
        <begin position="41"/>
        <end position="112"/>
    </location>
</feature>
<dbReference type="InterPro" id="IPR050701">
    <property type="entry name" value="Histone_Mod_Regulator"/>
</dbReference>
<proteinExistence type="predicted"/>
<feature type="compositionally biased region" description="Polar residues" evidence="6">
    <location>
        <begin position="883"/>
        <end position="900"/>
    </location>
</feature>
<evidence type="ECO:0000256" key="6">
    <source>
        <dbReference type="SAM" id="MobiDB-lite"/>
    </source>
</evidence>
<evidence type="ECO:0000256" key="4">
    <source>
        <dbReference type="PROSITE-ProRule" id="PRU00146"/>
    </source>
</evidence>
<dbReference type="AlphaFoldDB" id="A0AAE1KWC1"/>
<feature type="compositionally biased region" description="Polar residues" evidence="6">
    <location>
        <begin position="785"/>
        <end position="798"/>
    </location>
</feature>
<feature type="compositionally biased region" description="Acidic residues" evidence="6">
    <location>
        <begin position="41"/>
        <end position="56"/>
    </location>
</feature>
<feature type="domain" description="PHD-type" evidence="7">
    <location>
        <begin position="141"/>
        <end position="201"/>
    </location>
</feature>
<evidence type="ECO:0000256" key="1">
    <source>
        <dbReference type="ARBA" id="ARBA00022723"/>
    </source>
</evidence>
<dbReference type="EMBL" id="JAWQEG010000702">
    <property type="protein sequence ID" value="KAK3886373.1"/>
    <property type="molecule type" value="Genomic_DNA"/>
</dbReference>
<evidence type="ECO:0000256" key="3">
    <source>
        <dbReference type="ARBA" id="ARBA00022833"/>
    </source>
</evidence>
<evidence type="ECO:0000313" key="9">
    <source>
        <dbReference type="EMBL" id="KAK3886373.1"/>
    </source>
</evidence>
<keyword evidence="1" id="KW-0479">Metal-binding</keyword>
<feature type="compositionally biased region" description="Basic and acidic residues" evidence="6">
    <location>
        <begin position="640"/>
        <end position="649"/>
    </location>
</feature>
<evidence type="ECO:0008006" key="11">
    <source>
        <dbReference type="Google" id="ProtNLM"/>
    </source>
</evidence>
<dbReference type="CDD" id="cd15674">
    <property type="entry name" value="ePHD_PHF14"/>
    <property type="match status" value="1"/>
</dbReference>
<keyword evidence="2 4" id="KW-0863">Zinc-finger</keyword>
<feature type="compositionally biased region" description="Low complexity" evidence="6">
    <location>
        <begin position="901"/>
        <end position="946"/>
    </location>
</feature>
<feature type="domain" description="PHD-type" evidence="7">
    <location>
        <begin position="1180"/>
        <end position="1233"/>
    </location>
</feature>
<dbReference type="CDD" id="cd15563">
    <property type="entry name" value="PHD3_PHF14"/>
    <property type="match status" value="1"/>
</dbReference>
<dbReference type="Gene3D" id="3.30.40.10">
    <property type="entry name" value="Zinc/RING finger domain, C3HC4 (zinc finger)"/>
    <property type="match status" value="3"/>
</dbReference>
<feature type="coiled-coil region" evidence="5">
    <location>
        <begin position="451"/>
        <end position="478"/>
    </location>
</feature>
<evidence type="ECO:0000256" key="2">
    <source>
        <dbReference type="ARBA" id="ARBA00022771"/>
    </source>
</evidence>
<feature type="compositionally biased region" description="Acidic residues" evidence="6">
    <location>
        <begin position="74"/>
        <end position="101"/>
    </location>
</feature>
<evidence type="ECO:0000259" key="7">
    <source>
        <dbReference type="PROSITE" id="PS50016"/>
    </source>
</evidence>
<dbReference type="SMART" id="SM00249">
    <property type="entry name" value="PHD"/>
    <property type="match status" value="4"/>
</dbReference>
<dbReference type="InterPro" id="IPR034732">
    <property type="entry name" value="EPHD"/>
</dbReference>
<name>A0AAE1KWC1_PETCI</name>
<feature type="domain" description="PHD-type" evidence="8">
    <location>
        <begin position="204"/>
        <end position="323"/>
    </location>
</feature>
<dbReference type="InterPro" id="IPR019786">
    <property type="entry name" value="Zinc_finger_PHD-type_CS"/>
</dbReference>
<dbReference type="Proteomes" id="UP001286313">
    <property type="component" value="Unassembled WGS sequence"/>
</dbReference>
<feature type="compositionally biased region" description="Low complexity" evidence="6">
    <location>
        <begin position="862"/>
        <end position="878"/>
    </location>
</feature>
<evidence type="ECO:0000313" key="10">
    <source>
        <dbReference type="Proteomes" id="UP001286313"/>
    </source>
</evidence>
<organism evidence="9 10">
    <name type="scientific">Petrolisthes cinctipes</name>
    <name type="common">Flat porcelain crab</name>
    <dbReference type="NCBI Taxonomy" id="88211"/>
    <lineage>
        <taxon>Eukaryota</taxon>
        <taxon>Metazoa</taxon>
        <taxon>Ecdysozoa</taxon>
        <taxon>Arthropoda</taxon>
        <taxon>Crustacea</taxon>
        <taxon>Multicrustacea</taxon>
        <taxon>Malacostraca</taxon>
        <taxon>Eumalacostraca</taxon>
        <taxon>Eucarida</taxon>
        <taxon>Decapoda</taxon>
        <taxon>Pleocyemata</taxon>
        <taxon>Anomura</taxon>
        <taxon>Galatheoidea</taxon>
        <taxon>Porcellanidae</taxon>
        <taxon>Petrolisthes</taxon>
    </lineage>
</organism>
<keyword evidence="10" id="KW-1185">Reference proteome</keyword>
<feature type="compositionally biased region" description="Polar residues" evidence="6">
    <location>
        <begin position="947"/>
        <end position="969"/>
    </location>
</feature>
<feature type="region of interest" description="Disordered" evidence="6">
    <location>
        <begin position="638"/>
        <end position="662"/>
    </location>
</feature>
<evidence type="ECO:0000256" key="5">
    <source>
        <dbReference type="SAM" id="Coils"/>
    </source>
</evidence>
<dbReference type="PANTHER" id="PTHR13793:SF150">
    <property type="entry name" value="PHD FINGER PROTEIN 14"/>
    <property type="match status" value="1"/>
</dbReference>
<feature type="domain" description="PHD-type" evidence="7">
    <location>
        <begin position="587"/>
        <end position="641"/>
    </location>
</feature>
<dbReference type="GO" id="GO:0008270">
    <property type="term" value="F:zinc ion binding"/>
    <property type="evidence" value="ECO:0007669"/>
    <property type="project" value="UniProtKB-KW"/>
</dbReference>
<feature type="compositionally biased region" description="Low complexity" evidence="6">
    <location>
        <begin position="1129"/>
        <end position="1167"/>
    </location>
</feature>
<dbReference type="PROSITE" id="PS50016">
    <property type="entry name" value="ZF_PHD_2"/>
    <property type="match status" value="3"/>
</dbReference>
<dbReference type="GO" id="GO:0006357">
    <property type="term" value="P:regulation of transcription by RNA polymerase II"/>
    <property type="evidence" value="ECO:0007669"/>
    <property type="project" value="TreeGrafter"/>
</dbReference>
<feature type="region of interest" description="Disordered" evidence="6">
    <location>
        <begin position="700"/>
        <end position="1181"/>
    </location>
</feature>
<feature type="compositionally biased region" description="Polar residues" evidence="6">
    <location>
        <begin position="985"/>
        <end position="994"/>
    </location>
</feature>
<reference evidence="9" key="1">
    <citation type="submission" date="2023-10" db="EMBL/GenBank/DDBJ databases">
        <title>Genome assemblies of two species of porcelain crab, Petrolisthes cinctipes and Petrolisthes manimaculis (Anomura: Porcellanidae).</title>
        <authorList>
            <person name="Angst P."/>
        </authorList>
    </citation>
    <scope>NUCLEOTIDE SEQUENCE</scope>
    <source>
        <strain evidence="9">PB745_01</strain>
        <tissue evidence="9">Gill</tissue>
    </source>
</reference>
<feature type="compositionally biased region" description="Basic and acidic residues" evidence="6">
    <location>
        <begin position="995"/>
        <end position="1005"/>
    </location>
</feature>
<dbReference type="PROSITE" id="PS51805">
    <property type="entry name" value="EPHD"/>
    <property type="match status" value="1"/>
</dbReference>
<dbReference type="CDD" id="cd15562">
    <property type="entry name" value="PHD2_PHF14"/>
    <property type="match status" value="1"/>
</dbReference>
<dbReference type="CDD" id="cd15561">
    <property type="entry name" value="PHD1_PHF14"/>
    <property type="match status" value="1"/>
</dbReference>
<keyword evidence="5" id="KW-0175">Coiled coil</keyword>
<feature type="compositionally biased region" description="Low complexity" evidence="6">
    <location>
        <begin position="723"/>
        <end position="732"/>
    </location>
</feature>
<dbReference type="Pfam" id="PF13832">
    <property type="entry name" value="zf-HC5HC2H_2"/>
    <property type="match status" value="1"/>
</dbReference>
<dbReference type="InterPro" id="IPR019787">
    <property type="entry name" value="Znf_PHD-finger"/>
</dbReference>
<feature type="compositionally biased region" description="Basic residues" evidence="6">
    <location>
        <begin position="1029"/>
        <end position="1039"/>
    </location>
</feature>
<evidence type="ECO:0000259" key="8">
    <source>
        <dbReference type="PROSITE" id="PS51805"/>
    </source>
</evidence>
<dbReference type="Gene3D" id="2.30.30.1150">
    <property type="match status" value="1"/>
</dbReference>
<dbReference type="InterPro" id="IPR013083">
    <property type="entry name" value="Znf_RING/FYVE/PHD"/>
</dbReference>
<dbReference type="InterPro" id="IPR001965">
    <property type="entry name" value="Znf_PHD"/>
</dbReference>
<keyword evidence="3" id="KW-0862">Zinc</keyword>
<feature type="compositionally biased region" description="Basic residues" evidence="6">
    <location>
        <begin position="1006"/>
        <end position="1020"/>
    </location>
</feature>